<proteinExistence type="predicted"/>
<dbReference type="GO" id="GO:0000160">
    <property type="term" value="P:phosphorelay signal transduction system"/>
    <property type="evidence" value="ECO:0007669"/>
    <property type="project" value="InterPro"/>
</dbReference>
<keyword evidence="5" id="KW-1185">Reference proteome</keyword>
<dbReference type="AlphaFoldDB" id="A0A927B8I7"/>
<dbReference type="PANTHER" id="PTHR44591:SF3">
    <property type="entry name" value="RESPONSE REGULATORY DOMAIN-CONTAINING PROTEIN"/>
    <property type="match status" value="1"/>
</dbReference>
<dbReference type="PANTHER" id="PTHR44591">
    <property type="entry name" value="STRESS RESPONSE REGULATOR PROTEIN 1"/>
    <property type="match status" value="1"/>
</dbReference>
<organism evidence="4 5">
    <name type="scientific">Spirosoma validum</name>
    <dbReference type="NCBI Taxonomy" id="2771355"/>
    <lineage>
        <taxon>Bacteria</taxon>
        <taxon>Pseudomonadati</taxon>
        <taxon>Bacteroidota</taxon>
        <taxon>Cytophagia</taxon>
        <taxon>Cytophagales</taxon>
        <taxon>Cytophagaceae</taxon>
        <taxon>Spirosoma</taxon>
    </lineage>
</organism>
<accession>A0A927B8I7</accession>
<evidence type="ECO:0000256" key="2">
    <source>
        <dbReference type="PROSITE-ProRule" id="PRU00169"/>
    </source>
</evidence>
<dbReference type="InterPro" id="IPR001789">
    <property type="entry name" value="Sig_transdc_resp-reg_receiver"/>
</dbReference>
<keyword evidence="1 2" id="KW-0597">Phosphoprotein</keyword>
<protein>
    <submittedName>
        <fullName evidence="4">Response regulator</fullName>
    </submittedName>
</protein>
<dbReference type="SUPFAM" id="SSF52172">
    <property type="entry name" value="CheY-like"/>
    <property type="match status" value="1"/>
</dbReference>
<dbReference type="CDD" id="cd17580">
    <property type="entry name" value="REC_2_DhkD-like"/>
    <property type="match status" value="1"/>
</dbReference>
<sequence>MTTTTTTNPQFSTTRILVVDDNADATLILGMSLQLKGYDVQTCLNGQQALERTQSWRPQAILLDISMPGMDGFETIRRLREHPWGQEVVIIALTGYGQAEDQQRTRAAGFDEHWIKPVDLTLMPTRLLELITKKQAGAATE</sequence>
<dbReference type="EMBL" id="JACXAA010000028">
    <property type="protein sequence ID" value="MBD2757685.1"/>
    <property type="molecule type" value="Genomic_DNA"/>
</dbReference>
<evidence type="ECO:0000313" key="4">
    <source>
        <dbReference type="EMBL" id="MBD2757685.1"/>
    </source>
</evidence>
<dbReference type="RefSeq" id="WP_191043309.1">
    <property type="nucleotide sequence ID" value="NZ_JACXAA010000028.1"/>
</dbReference>
<evidence type="ECO:0000256" key="1">
    <source>
        <dbReference type="ARBA" id="ARBA00022553"/>
    </source>
</evidence>
<evidence type="ECO:0000313" key="5">
    <source>
        <dbReference type="Proteomes" id="UP000653797"/>
    </source>
</evidence>
<reference evidence="4" key="1">
    <citation type="submission" date="2020-09" db="EMBL/GenBank/DDBJ databases">
        <authorList>
            <person name="Kim M.K."/>
        </authorList>
    </citation>
    <scope>NUCLEOTIDE SEQUENCE</scope>
    <source>
        <strain evidence="4">BT704</strain>
    </source>
</reference>
<dbReference type="InterPro" id="IPR011006">
    <property type="entry name" value="CheY-like_superfamily"/>
</dbReference>
<dbReference type="InterPro" id="IPR050595">
    <property type="entry name" value="Bact_response_regulator"/>
</dbReference>
<gene>
    <name evidence="4" type="ORF">IC230_32745</name>
</gene>
<dbReference type="SMART" id="SM00448">
    <property type="entry name" value="REC"/>
    <property type="match status" value="1"/>
</dbReference>
<name>A0A927B8I7_9BACT</name>
<feature type="domain" description="Response regulatory" evidence="3">
    <location>
        <begin position="15"/>
        <end position="131"/>
    </location>
</feature>
<dbReference type="Proteomes" id="UP000653797">
    <property type="component" value="Unassembled WGS sequence"/>
</dbReference>
<dbReference type="Gene3D" id="3.40.50.2300">
    <property type="match status" value="1"/>
</dbReference>
<dbReference type="PROSITE" id="PS50110">
    <property type="entry name" value="RESPONSE_REGULATORY"/>
    <property type="match status" value="1"/>
</dbReference>
<feature type="modified residue" description="4-aspartylphosphate" evidence="2">
    <location>
        <position position="64"/>
    </location>
</feature>
<evidence type="ECO:0000259" key="3">
    <source>
        <dbReference type="PROSITE" id="PS50110"/>
    </source>
</evidence>
<dbReference type="Pfam" id="PF00072">
    <property type="entry name" value="Response_reg"/>
    <property type="match status" value="1"/>
</dbReference>
<comment type="caution">
    <text evidence="4">The sequence shown here is derived from an EMBL/GenBank/DDBJ whole genome shotgun (WGS) entry which is preliminary data.</text>
</comment>